<feature type="region of interest" description="Disordered" evidence="1">
    <location>
        <begin position="301"/>
        <end position="373"/>
    </location>
</feature>
<dbReference type="PANTHER" id="PTHR33608">
    <property type="entry name" value="BLL2464 PROTEIN"/>
    <property type="match status" value="1"/>
</dbReference>
<sequence length="373" mass="39876">MRPYLAAEPALRRLELIVTRRLDGLLQGEHLGLVPGQGSEPAEARPYQAGDDVRRIDWNVTARTAAPHVRDLVVDRELEVWTLLDATASMDFGTARMEKRELALAAVAAVGFLTQRTGNRIGAHLLHGGGVRRLPARTGRPHLMALLQAMFGLPRTAPGVAEPPLAAALEQLGRVVRRRGLVVVVSDFLDDPPSWEGPLRRLGVRHQVLAVEVVDPRELALPDVGVLTLIDPESGRRREVSTGDARLRLRYAEAAAAQRAAISAALRGTGATHLRLRTDGDWVRDLVEHVLRQRRLARLAPAPRATAVRGGSDGDTTSGPSSPDRSEGRGPRGSEGRGLRGSEGRGLRGSGVVPEGHAAPGGPWGRGPGGEAA</sequence>
<organism evidence="3 4">
    <name type="scientific">Nonomuraea dietziae</name>
    <dbReference type="NCBI Taxonomy" id="65515"/>
    <lineage>
        <taxon>Bacteria</taxon>
        <taxon>Bacillati</taxon>
        <taxon>Actinomycetota</taxon>
        <taxon>Actinomycetes</taxon>
        <taxon>Streptosporangiales</taxon>
        <taxon>Streptosporangiaceae</taxon>
        <taxon>Nonomuraea</taxon>
    </lineage>
</organism>
<feature type="domain" description="DUF58" evidence="2">
    <location>
        <begin position="43"/>
        <end position="260"/>
    </location>
</feature>
<dbReference type="InterPro" id="IPR036465">
    <property type="entry name" value="vWFA_dom_sf"/>
</dbReference>
<proteinExistence type="predicted"/>
<dbReference type="InterPro" id="IPR002881">
    <property type="entry name" value="DUF58"/>
</dbReference>
<comment type="caution">
    <text evidence="3">The sequence shown here is derived from an EMBL/GenBank/DDBJ whole genome shotgun (WGS) entry which is preliminary data.</text>
</comment>
<keyword evidence="4" id="KW-1185">Reference proteome</keyword>
<dbReference type="PANTHER" id="PTHR33608:SF6">
    <property type="entry name" value="BLL2464 PROTEIN"/>
    <property type="match status" value="1"/>
</dbReference>
<feature type="compositionally biased region" description="Basic and acidic residues" evidence="1">
    <location>
        <begin position="324"/>
        <end position="346"/>
    </location>
</feature>
<gene>
    <name evidence="3" type="ORF">FHR33_007519</name>
</gene>
<name>A0A7W5VHH5_9ACTN</name>
<protein>
    <submittedName>
        <fullName evidence="3">Uncharacterized protein (DUF58 family)</fullName>
    </submittedName>
</protein>
<dbReference type="SUPFAM" id="SSF53300">
    <property type="entry name" value="vWA-like"/>
    <property type="match status" value="1"/>
</dbReference>
<feature type="compositionally biased region" description="Gly residues" evidence="1">
    <location>
        <begin position="362"/>
        <end position="373"/>
    </location>
</feature>
<dbReference type="Pfam" id="PF01882">
    <property type="entry name" value="DUF58"/>
    <property type="match status" value="1"/>
</dbReference>
<dbReference type="Proteomes" id="UP000579945">
    <property type="component" value="Unassembled WGS sequence"/>
</dbReference>
<evidence type="ECO:0000313" key="4">
    <source>
        <dbReference type="Proteomes" id="UP000579945"/>
    </source>
</evidence>
<evidence type="ECO:0000259" key="2">
    <source>
        <dbReference type="Pfam" id="PF01882"/>
    </source>
</evidence>
<accession>A0A7W5VHH5</accession>
<dbReference type="EMBL" id="JACIBV010000001">
    <property type="protein sequence ID" value="MBB3731659.1"/>
    <property type="molecule type" value="Genomic_DNA"/>
</dbReference>
<dbReference type="AlphaFoldDB" id="A0A7W5VHH5"/>
<reference evidence="3 4" key="1">
    <citation type="submission" date="2020-08" db="EMBL/GenBank/DDBJ databases">
        <title>Sequencing the genomes of 1000 actinobacteria strains.</title>
        <authorList>
            <person name="Klenk H.-P."/>
        </authorList>
    </citation>
    <scope>NUCLEOTIDE SEQUENCE [LARGE SCALE GENOMIC DNA]</scope>
    <source>
        <strain evidence="3 4">DSM 44320</strain>
    </source>
</reference>
<dbReference type="GeneID" id="95393736"/>
<feature type="compositionally biased region" description="Low complexity" evidence="1">
    <location>
        <begin position="301"/>
        <end position="323"/>
    </location>
</feature>
<evidence type="ECO:0000256" key="1">
    <source>
        <dbReference type="SAM" id="MobiDB-lite"/>
    </source>
</evidence>
<evidence type="ECO:0000313" key="3">
    <source>
        <dbReference type="EMBL" id="MBB3731659.1"/>
    </source>
</evidence>
<dbReference type="RefSeq" id="WP_221241399.1">
    <property type="nucleotide sequence ID" value="NZ_JACIBV010000001.1"/>
</dbReference>